<dbReference type="GO" id="GO:0140114">
    <property type="term" value="P:cellular detoxification of fluoride"/>
    <property type="evidence" value="ECO:0007669"/>
    <property type="project" value="UniProtKB-UniRule"/>
</dbReference>
<dbReference type="PANTHER" id="PTHR28259">
    <property type="entry name" value="FLUORIDE EXPORT PROTEIN 1-RELATED"/>
    <property type="match status" value="1"/>
</dbReference>
<keyword evidence="6 10" id="KW-0407">Ion channel</keyword>
<comment type="subcellular location">
    <subcellularLocation>
        <location evidence="1 10">Cell membrane</location>
        <topology evidence="1 10">Multi-pass membrane protein</topology>
    </subcellularLocation>
</comment>
<evidence type="ECO:0000256" key="8">
    <source>
        <dbReference type="ARBA" id="ARBA00035585"/>
    </source>
</evidence>
<dbReference type="RefSeq" id="WP_168487336.1">
    <property type="nucleotide sequence ID" value="NZ_JAAZSQ010000014.1"/>
</dbReference>
<keyword evidence="5 10" id="KW-0472">Membrane</keyword>
<accession>A0A7X6HHA7</accession>
<comment type="function">
    <text evidence="9 10">Fluoride-specific ion channel. Important for reducing fluoride concentration in the cell, thus reducing its toxicity.</text>
</comment>
<dbReference type="PANTHER" id="PTHR28259:SF1">
    <property type="entry name" value="FLUORIDE EXPORT PROTEIN 1-RELATED"/>
    <property type="match status" value="1"/>
</dbReference>
<evidence type="ECO:0000256" key="4">
    <source>
        <dbReference type="ARBA" id="ARBA00022989"/>
    </source>
</evidence>
<evidence type="ECO:0000256" key="6">
    <source>
        <dbReference type="ARBA" id="ARBA00023303"/>
    </source>
</evidence>
<feature type="transmembrane region" description="Helical" evidence="10">
    <location>
        <begin position="63"/>
        <end position="82"/>
    </location>
</feature>
<dbReference type="InterPro" id="IPR003691">
    <property type="entry name" value="FluC"/>
</dbReference>
<proteinExistence type="inferred from homology"/>
<organism evidence="11 12">
    <name type="scientific">Arthrobacter mobilis</name>
    <dbReference type="NCBI Taxonomy" id="2724944"/>
    <lineage>
        <taxon>Bacteria</taxon>
        <taxon>Bacillati</taxon>
        <taxon>Actinomycetota</taxon>
        <taxon>Actinomycetes</taxon>
        <taxon>Micrococcales</taxon>
        <taxon>Micrococcaceae</taxon>
        <taxon>Arthrobacter</taxon>
    </lineage>
</organism>
<evidence type="ECO:0000256" key="2">
    <source>
        <dbReference type="ARBA" id="ARBA00022475"/>
    </source>
</evidence>
<dbReference type="Proteomes" id="UP000544090">
    <property type="component" value="Unassembled WGS sequence"/>
</dbReference>
<evidence type="ECO:0000256" key="10">
    <source>
        <dbReference type="HAMAP-Rule" id="MF_00454"/>
    </source>
</evidence>
<evidence type="ECO:0000313" key="11">
    <source>
        <dbReference type="EMBL" id="NKX55652.1"/>
    </source>
</evidence>
<keyword evidence="10" id="KW-0915">Sodium</keyword>
<evidence type="ECO:0000256" key="9">
    <source>
        <dbReference type="ARBA" id="ARBA00049940"/>
    </source>
</evidence>
<evidence type="ECO:0000256" key="1">
    <source>
        <dbReference type="ARBA" id="ARBA00004651"/>
    </source>
</evidence>
<keyword evidence="2 10" id="KW-1003">Cell membrane</keyword>
<dbReference type="Pfam" id="PF02537">
    <property type="entry name" value="CRCB"/>
    <property type="match status" value="1"/>
</dbReference>
<keyword evidence="12" id="KW-1185">Reference proteome</keyword>
<reference evidence="11 12" key="1">
    <citation type="submission" date="2020-04" db="EMBL/GenBank/DDBJ databases">
        <title>Arthrobacter sp. nov.</title>
        <authorList>
            <person name="Liu S."/>
        </authorList>
    </citation>
    <scope>NUCLEOTIDE SEQUENCE [LARGE SCALE GENOMIC DNA]</scope>
    <source>
        <strain evidence="11 12">E918</strain>
    </source>
</reference>
<keyword evidence="3 10" id="KW-0812">Transmembrane</keyword>
<sequence length="123" mass="11962">MILVLIAAAGGAGAAARFVVDGLIRARWSTVFPAATVFINVTGSLLLGVLTGAATAGALPAPALAAAGVGFCGGCTTFSTAMVETVRLAQGGDHRRAVLNALGTGVLTVAAVLGGLAVARLVF</sequence>
<evidence type="ECO:0000256" key="5">
    <source>
        <dbReference type="ARBA" id="ARBA00023136"/>
    </source>
</evidence>
<dbReference type="HAMAP" id="MF_00454">
    <property type="entry name" value="FluC"/>
    <property type="match status" value="1"/>
</dbReference>
<comment type="activity regulation">
    <text evidence="10">Na(+) is not transported, but it plays an essential structural role and its presence is essential for fluoride channel function.</text>
</comment>
<dbReference type="GO" id="GO:0062054">
    <property type="term" value="F:fluoride channel activity"/>
    <property type="evidence" value="ECO:0007669"/>
    <property type="project" value="UniProtKB-UniRule"/>
</dbReference>
<feature type="transmembrane region" description="Helical" evidence="10">
    <location>
        <begin position="102"/>
        <end position="122"/>
    </location>
</feature>
<feature type="binding site" evidence="10">
    <location>
        <position position="73"/>
    </location>
    <ligand>
        <name>Na(+)</name>
        <dbReference type="ChEBI" id="CHEBI:29101"/>
        <note>structural</note>
    </ligand>
</feature>
<comment type="catalytic activity">
    <reaction evidence="8">
        <text>fluoride(in) = fluoride(out)</text>
        <dbReference type="Rhea" id="RHEA:76159"/>
        <dbReference type="ChEBI" id="CHEBI:17051"/>
    </reaction>
    <physiologicalReaction direction="left-to-right" evidence="8">
        <dbReference type="Rhea" id="RHEA:76160"/>
    </physiologicalReaction>
</comment>
<dbReference type="EMBL" id="JAAZSQ010000014">
    <property type="protein sequence ID" value="NKX55652.1"/>
    <property type="molecule type" value="Genomic_DNA"/>
</dbReference>
<evidence type="ECO:0000256" key="7">
    <source>
        <dbReference type="ARBA" id="ARBA00035120"/>
    </source>
</evidence>
<gene>
    <name evidence="10" type="primary">fluC</name>
    <name evidence="10" type="synonym">crcB</name>
    <name evidence="11" type="ORF">HGG74_14125</name>
</gene>
<protein>
    <recommendedName>
        <fullName evidence="10">Fluoride-specific ion channel FluC</fullName>
    </recommendedName>
</protein>
<comment type="caution">
    <text evidence="11">The sequence shown here is derived from an EMBL/GenBank/DDBJ whole genome shotgun (WGS) entry which is preliminary data.</text>
</comment>
<keyword evidence="4 10" id="KW-1133">Transmembrane helix</keyword>
<keyword evidence="10" id="KW-0813">Transport</keyword>
<evidence type="ECO:0000313" key="12">
    <source>
        <dbReference type="Proteomes" id="UP000544090"/>
    </source>
</evidence>
<dbReference type="GO" id="GO:0005886">
    <property type="term" value="C:plasma membrane"/>
    <property type="evidence" value="ECO:0007669"/>
    <property type="project" value="UniProtKB-SubCell"/>
</dbReference>
<feature type="transmembrane region" description="Helical" evidence="10">
    <location>
        <begin position="31"/>
        <end position="51"/>
    </location>
</feature>
<evidence type="ECO:0000256" key="3">
    <source>
        <dbReference type="ARBA" id="ARBA00022692"/>
    </source>
</evidence>
<dbReference type="AlphaFoldDB" id="A0A7X6HHA7"/>
<name>A0A7X6HHA7_9MICC</name>
<keyword evidence="10" id="KW-0406">Ion transport</keyword>
<comment type="similarity">
    <text evidence="7 10">Belongs to the fluoride channel Fluc/FEX (TC 1.A.43) family.</text>
</comment>
<dbReference type="GO" id="GO:0046872">
    <property type="term" value="F:metal ion binding"/>
    <property type="evidence" value="ECO:0007669"/>
    <property type="project" value="UniProtKB-KW"/>
</dbReference>
<keyword evidence="10" id="KW-0479">Metal-binding</keyword>
<feature type="binding site" evidence="10">
    <location>
        <position position="76"/>
    </location>
    <ligand>
        <name>Na(+)</name>
        <dbReference type="ChEBI" id="CHEBI:29101"/>
        <note>structural</note>
    </ligand>
</feature>